<dbReference type="InterPro" id="IPR032466">
    <property type="entry name" value="Metal_Hydrolase"/>
</dbReference>
<keyword evidence="3" id="KW-1185">Reference proteome</keyword>
<sequence length="458" mass="50966">MSENLLIKNVTMLTFFNDGYNAIKIQETDILIKNGLIAQIDKNIEDSCKTIDGTGKLAVPGLVNSRSRSLASKVSKSIAEDVNLDKYGNSPLYTMVNPFLNISLDILNDEELKSILEIALYEAIDSGTTTLLEQCVGRELPLYLELCEEYGLRTFAAPMLMSRKSLPEADAWGNFDLCLQEVDEQGIVDWNCSLVEKYKNNEIVKASMGLGSVDTISESLIAKVAKNAFESNSILMIPANETLREREICQERYGLSPIEVLHKNHALSRKTLLGGLIYTTKEDRRIIKSMSSQAVVCQYQGMLDAVLSPFIDFLIDDINTTIGTGRCSINMLEQLRMSAIAGKLQFGKRYQMRASDAFYASTEAGGRAVDMKIGRLEEDCKADILLVDLSNPSFHPFALPVRELIYNTKTSDISEVIINGKLLKQGGKVLVADKKDIVMRSEKAMEKVWQRARDIGVL</sequence>
<gene>
    <name evidence="2" type="ORF">H8707_10290</name>
</gene>
<reference evidence="2" key="1">
    <citation type="submission" date="2020-08" db="EMBL/GenBank/DDBJ databases">
        <title>Genome public.</title>
        <authorList>
            <person name="Liu C."/>
            <person name="Sun Q."/>
        </authorList>
    </citation>
    <scope>NUCLEOTIDE SEQUENCE</scope>
    <source>
        <strain evidence="2">BX21</strain>
    </source>
</reference>
<evidence type="ECO:0000313" key="3">
    <source>
        <dbReference type="Proteomes" id="UP000601171"/>
    </source>
</evidence>
<organism evidence="2 3">
    <name type="scientific">Paratissierella segnis</name>
    <dbReference type="NCBI Taxonomy" id="2763679"/>
    <lineage>
        <taxon>Bacteria</taxon>
        <taxon>Bacillati</taxon>
        <taxon>Bacillota</taxon>
        <taxon>Tissierellia</taxon>
        <taxon>Tissierellales</taxon>
        <taxon>Tissierellaceae</taxon>
        <taxon>Paratissierella</taxon>
    </lineage>
</organism>
<feature type="domain" description="Amidohydrolase-related" evidence="1">
    <location>
        <begin position="95"/>
        <end position="422"/>
    </location>
</feature>
<dbReference type="Gene3D" id="3.20.20.140">
    <property type="entry name" value="Metal-dependent hydrolases"/>
    <property type="match status" value="1"/>
</dbReference>
<dbReference type="SUPFAM" id="SSF51556">
    <property type="entry name" value="Metallo-dependent hydrolases"/>
    <property type="match status" value="1"/>
</dbReference>
<accession>A0A926IKS8</accession>
<dbReference type="InterPro" id="IPR050287">
    <property type="entry name" value="MTA/SAH_deaminase"/>
</dbReference>
<dbReference type="InterPro" id="IPR011059">
    <property type="entry name" value="Metal-dep_hydrolase_composite"/>
</dbReference>
<proteinExistence type="predicted"/>
<dbReference type="PANTHER" id="PTHR43794:SF5">
    <property type="entry name" value="CHLOROHYDROLASE FAMILY PROTEIN"/>
    <property type="match status" value="1"/>
</dbReference>
<evidence type="ECO:0000259" key="1">
    <source>
        <dbReference type="Pfam" id="PF01979"/>
    </source>
</evidence>
<dbReference type="GO" id="GO:0016810">
    <property type="term" value="F:hydrolase activity, acting on carbon-nitrogen (but not peptide) bonds"/>
    <property type="evidence" value="ECO:0007669"/>
    <property type="project" value="InterPro"/>
</dbReference>
<dbReference type="Gene3D" id="2.30.40.10">
    <property type="entry name" value="Urease, subunit C, domain 1"/>
    <property type="match status" value="1"/>
</dbReference>
<dbReference type="Pfam" id="PF01979">
    <property type="entry name" value="Amidohydro_1"/>
    <property type="match status" value="1"/>
</dbReference>
<protein>
    <submittedName>
        <fullName evidence="2">Amidohydrolase family protein</fullName>
    </submittedName>
</protein>
<comment type="caution">
    <text evidence="2">The sequence shown here is derived from an EMBL/GenBank/DDBJ whole genome shotgun (WGS) entry which is preliminary data.</text>
</comment>
<dbReference type="AlphaFoldDB" id="A0A926IKS8"/>
<name>A0A926IKS8_9FIRM</name>
<dbReference type="EMBL" id="JACRTG010000025">
    <property type="protein sequence ID" value="MBC8588615.1"/>
    <property type="molecule type" value="Genomic_DNA"/>
</dbReference>
<dbReference type="PANTHER" id="PTHR43794">
    <property type="entry name" value="AMINOHYDROLASE SSNA-RELATED"/>
    <property type="match status" value="1"/>
</dbReference>
<dbReference type="SUPFAM" id="SSF51338">
    <property type="entry name" value="Composite domain of metallo-dependent hydrolases"/>
    <property type="match status" value="1"/>
</dbReference>
<evidence type="ECO:0000313" key="2">
    <source>
        <dbReference type="EMBL" id="MBC8588615.1"/>
    </source>
</evidence>
<dbReference type="Proteomes" id="UP000601171">
    <property type="component" value="Unassembled WGS sequence"/>
</dbReference>
<dbReference type="InterPro" id="IPR006680">
    <property type="entry name" value="Amidohydro-rel"/>
</dbReference>